<dbReference type="AlphaFoldDB" id="A0A1B1U6G6"/>
<evidence type="ECO:0000313" key="2">
    <source>
        <dbReference type="EMBL" id="ANV98383.1"/>
    </source>
</evidence>
<name>A0A1B1U6G6_9HELI</name>
<gene>
    <name evidence="2" type="ORF">BBW65_06045</name>
</gene>
<accession>A0A1B1U6G6</accession>
<dbReference type="STRING" id="222136.BBW65_06045"/>
<feature type="domain" description="Flagellar protein FlgJ N-terminal" evidence="1">
    <location>
        <begin position="43"/>
        <end position="88"/>
    </location>
</feature>
<organism evidence="2 3">
    <name type="scientific">Helicobacter enhydrae</name>
    <dbReference type="NCBI Taxonomy" id="222136"/>
    <lineage>
        <taxon>Bacteria</taxon>
        <taxon>Pseudomonadati</taxon>
        <taxon>Campylobacterota</taxon>
        <taxon>Epsilonproteobacteria</taxon>
        <taxon>Campylobacterales</taxon>
        <taxon>Helicobacteraceae</taxon>
        <taxon>Helicobacter</taxon>
    </lineage>
</organism>
<sequence>MRVDVSMGLRAYEVGKTPQVTQNNNDEQKLKEQTDAFEALILKTMLSTAIKNEDPLYPKSAGSDIYHSMYLDTLAENLSGSFGYSELLLNYLKEQQLGKR</sequence>
<dbReference type="OrthoDB" id="5324665at2"/>
<evidence type="ECO:0000259" key="1">
    <source>
        <dbReference type="Pfam" id="PF10135"/>
    </source>
</evidence>
<dbReference type="RefSeq" id="WP_066341057.1">
    <property type="nucleotide sequence ID" value="NZ_CP016503.1"/>
</dbReference>
<keyword evidence="3" id="KW-1185">Reference proteome</keyword>
<dbReference type="EMBL" id="CP016503">
    <property type="protein sequence ID" value="ANV98383.1"/>
    <property type="molecule type" value="Genomic_DNA"/>
</dbReference>
<evidence type="ECO:0000313" key="3">
    <source>
        <dbReference type="Proteomes" id="UP000092884"/>
    </source>
</evidence>
<proteinExistence type="predicted"/>
<dbReference type="Pfam" id="PF10135">
    <property type="entry name" value="Rod-binding"/>
    <property type="match status" value="1"/>
</dbReference>
<reference evidence="3" key="1">
    <citation type="submission" date="2016-07" db="EMBL/GenBank/DDBJ databases">
        <authorList>
            <person name="Florea S."/>
            <person name="Webb J.S."/>
            <person name="Jaromczyk J."/>
            <person name="Schardl C.L."/>
        </authorList>
    </citation>
    <scope>NUCLEOTIDE SEQUENCE [LARGE SCALE GENOMIC DNA]</scope>
    <source>
        <strain evidence="3">MIT 01-6242</strain>
    </source>
</reference>
<dbReference type="KEGG" id="het:BBW65_06045"/>
<dbReference type="Proteomes" id="UP000092884">
    <property type="component" value="Chromosome"/>
</dbReference>
<protein>
    <submittedName>
        <fullName evidence="2">Rod binding protein</fullName>
    </submittedName>
</protein>
<dbReference type="InterPro" id="IPR019301">
    <property type="entry name" value="Flagellar_prot_FlgJ_N"/>
</dbReference>